<dbReference type="AlphaFoldDB" id="C1MJN5"/>
<organism evidence="14">
    <name type="scientific">Micromonas pusilla (strain CCMP1545)</name>
    <name type="common">Picoplanktonic green alga</name>
    <dbReference type="NCBI Taxonomy" id="564608"/>
    <lineage>
        <taxon>Eukaryota</taxon>
        <taxon>Viridiplantae</taxon>
        <taxon>Chlorophyta</taxon>
        <taxon>Mamiellophyceae</taxon>
        <taxon>Mamiellales</taxon>
        <taxon>Mamiellaceae</taxon>
        <taxon>Micromonas</taxon>
    </lineage>
</organism>
<sequence length="244" mass="26557">MGNDPHQAEKRREAEMLERFKVVGDHVKISTKTNAMRTTGAGSTSFTSTVMGNGTQGVNTRCEEIVYRNPKKKGYVRLNTTHGNVNVELHCDVAPRACENFITLCLAGYYDGVGFHRSIKNFMIQGGDPSGTGTGGQCMWGGKFKDEITHLGHSGRGVLSMANAGPHTNGSQFFILYKSARHLDGKHTVFGNVVGGMETLAAFEAEPTEDDDRPRNAISILSTEARSPSHWSPYDPVRVVNAVP</sequence>
<evidence type="ECO:0000259" key="12">
    <source>
        <dbReference type="PROSITE" id="PS50072"/>
    </source>
</evidence>
<evidence type="ECO:0000256" key="5">
    <source>
        <dbReference type="ARBA" id="ARBA00007930"/>
    </source>
</evidence>
<feature type="domain" description="PPIase cyclophilin-type" evidence="12">
    <location>
        <begin position="83"/>
        <end position="225"/>
    </location>
</feature>
<dbReference type="InterPro" id="IPR044666">
    <property type="entry name" value="Cyclophilin_A-like"/>
</dbReference>
<dbReference type="InterPro" id="IPR002130">
    <property type="entry name" value="Cyclophilin-type_PPIase_dom"/>
</dbReference>
<keyword evidence="6" id="KW-0808">Transferase</keyword>
<dbReference type="PROSITE" id="PS50072">
    <property type="entry name" value="CSA_PPIASE_2"/>
    <property type="match status" value="1"/>
</dbReference>
<proteinExistence type="inferred from homology"/>
<keyword evidence="7" id="KW-0833">Ubl conjugation pathway</keyword>
<dbReference type="InterPro" id="IPR029000">
    <property type="entry name" value="Cyclophilin-like_dom_sf"/>
</dbReference>
<comment type="catalytic activity">
    <reaction evidence="1">
        <text>S-ubiquitinyl-[E2 ubiquitin-conjugating enzyme]-L-cysteine + [acceptor protein]-L-lysine = [E2 ubiquitin-conjugating enzyme]-L-cysteine + N(6)-ubiquitinyl-[acceptor protein]-L-lysine.</text>
        <dbReference type="EC" id="2.3.2.27"/>
    </reaction>
</comment>
<dbReference type="PANTHER" id="PTHR45625">
    <property type="entry name" value="PEPTIDYL-PROLYL CIS-TRANS ISOMERASE-RELATED"/>
    <property type="match status" value="1"/>
</dbReference>
<dbReference type="PANTHER" id="PTHR45625:SF1">
    <property type="entry name" value="RING-TYPE E3 UBIQUITIN-PROTEIN LIGASE PPIL2"/>
    <property type="match status" value="1"/>
</dbReference>
<dbReference type="FunFam" id="2.40.100.10:FF:000014">
    <property type="entry name" value="Peptidyl-prolyl cis-trans isomerase cyp65"/>
    <property type="match status" value="1"/>
</dbReference>
<dbReference type="GO" id="GO:0003755">
    <property type="term" value="F:peptidyl-prolyl cis-trans isomerase activity"/>
    <property type="evidence" value="ECO:0007669"/>
    <property type="project" value="UniProtKB-UniRule"/>
</dbReference>
<dbReference type="KEGG" id="mpp:MICPUCDRAFT_64038"/>
<evidence type="ECO:0000256" key="8">
    <source>
        <dbReference type="ARBA" id="ARBA00023110"/>
    </source>
</evidence>
<gene>
    <name evidence="13" type="ORF">MICPUCDRAFT_64038</name>
</gene>
<keyword evidence="14" id="KW-1185">Reference proteome</keyword>
<evidence type="ECO:0000256" key="10">
    <source>
        <dbReference type="ARBA" id="ARBA00023242"/>
    </source>
</evidence>
<accession>C1MJN5</accession>
<dbReference type="GeneID" id="9681418"/>
<keyword evidence="10" id="KW-0539">Nucleus</keyword>
<dbReference type="Proteomes" id="UP000001876">
    <property type="component" value="Unassembled WGS sequence"/>
</dbReference>
<evidence type="ECO:0000256" key="6">
    <source>
        <dbReference type="ARBA" id="ARBA00022679"/>
    </source>
</evidence>
<dbReference type="EC" id="5.2.1.8" evidence="11"/>
<evidence type="ECO:0000256" key="1">
    <source>
        <dbReference type="ARBA" id="ARBA00000900"/>
    </source>
</evidence>
<reference evidence="13 14" key="1">
    <citation type="journal article" date="2009" name="Science">
        <title>Green evolution and dynamic adaptations revealed by genomes of the marine picoeukaryotes Micromonas.</title>
        <authorList>
            <person name="Worden A.Z."/>
            <person name="Lee J.H."/>
            <person name="Mock T."/>
            <person name="Rouze P."/>
            <person name="Simmons M.P."/>
            <person name="Aerts A.L."/>
            <person name="Allen A.E."/>
            <person name="Cuvelier M.L."/>
            <person name="Derelle E."/>
            <person name="Everett M.V."/>
            <person name="Foulon E."/>
            <person name="Grimwood J."/>
            <person name="Gundlach H."/>
            <person name="Henrissat B."/>
            <person name="Napoli C."/>
            <person name="McDonald S.M."/>
            <person name="Parker M.S."/>
            <person name="Rombauts S."/>
            <person name="Salamov A."/>
            <person name="Von Dassow P."/>
            <person name="Badger J.H."/>
            <person name="Coutinho P.M."/>
            <person name="Demir E."/>
            <person name="Dubchak I."/>
            <person name="Gentemann C."/>
            <person name="Eikrem W."/>
            <person name="Gready J.E."/>
            <person name="John U."/>
            <person name="Lanier W."/>
            <person name="Lindquist E.A."/>
            <person name="Lucas S."/>
            <person name="Mayer K.F."/>
            <person name="Moreau H."/>
            <person name="Not F."/>
            <person name="Otillar R."/>
            <person name="Panaud O."/>
            <person name="Pangilinan J."/>
            <person name="Paulsen I."/>
            <person name="Piegu B."/>
            <person name="Poliakov A."/>
            <person name="Robbens S."/>
            <person name="Schmutz J."/>
            <person name="Toulza E."/>
            <person name="Wyss T."/>
            <person name="Zelensky A."/>
            <person name="Zhou K."/>
            <person name="Armbrust E.V."/>
            <person name="Bhattacharya D."/>
            <person name="Goodenough U.W."/>
            <person name="Van de Peer Y."/>
            <person name="Grigoriev I.V."/>
        </authorList>
    </citation>
    <scope>NUCLEOTIDE SEQUENCE [LARGE SCALE GENOMIC DNA]</scope>
    <source>
        <strain evidence="13 14">CCMP1545</strain>
    </source>
</reference>
<keyword evidence="9 11" id="KW-0413">Isomerase</keyword>
<dbReference type="GO" id="GO:0061630">
    <property type="term" value="F:ubiquitin protein ligase activity"/>
    <property type="evidence" value="ECO:0007669"/>
    <property type="project" value="UniProtKB-EC"/>
</dbReference>
<comment type="similarity">
    <text evidence="5">Belongs to the cyclophilin-type PPIase family. PPIL2 subfamily.</text>
</comment>
<dbReference type="RefSeq" id="XP_003055851.1">
    <property type="nucleotide sequence ID" value="XM_003055805.1"/>
</dbReference>
<dbReference type="GO" id="GO:0000209">
    <property type="term" value="P:protein polyubiquitination"/>
    <property type="evidence" value="ECO:0007669"/>
    <property type="project" value="TreeGrafter"/>
</dbReference>
<name>C1MJN5_MICPC</name>
<evidence type="ECO:0000313" key="14">
    <source>
        <dbReference type="Proteomes" id="UP000001876"/>
    </source>
</evidence>
<dbReference type="PROSITE" id="PS00170">
    <property type="entry name" value="CSA_PPIASE_1"/>
    <property type="match status" value="1"/>
</dbReference>
<keyword evidence="8 11" id="KW-0697">Rotamase</keyword>
<dbReference type="Gene3D" id="2.40.100.10">
    <property type="entry name" value="Cyclophilin-like"/>
    <property type="match status" value="1"/>
</dbReference>
<dbReference type="SUPFAM" id="SSF50891">
    <property type="entry name" value="Cyclophilin-like"/>
    <property type="match status" value="1"/>
</dbReference>
<comment type="function">
    <text evidence="3">May catalyze the cis-trans isomerization of proline imidic peptide bonds in oligopeptides thereby assisting the folding of proteins. May also function as a chaperone, playing a role in intracellular transport of proteins. May also have a protein ubiquitin ligase activity acting as an E3 ubiquitin protein ligase or as a ubiquitin-ubiquitin ligase promoting elongation of ubiquitin chains on proteins.</text>
</comment>
<dbReference type="OrthoDB" id="271386at2759"/>
<evidence type="ECO:0000256" key="3">
    <source>
        <dbReference type="ARBA" id="ARBA00003697"/>
    </source>
</evidence>
<protein>
    <recommendedName>
        <fullName evidence="11">Peptidyl-prolyl cis-trans isomerase</fullName>
        <shortName evidence="11">PPIase</shortName>
        <ecNumber evidence="11">5.2.1.8</ecNumber>
    </recommendedName>
</protein>
<evidence type="ECO:0000256" key="7">
    <source>
        <dbReference type="ARBA" id="ARBA00022786"/>
    </source>
</evidence>
<comment type="catalytic activity">
    <reaction evidence="2 11">
        <text>[protein]-peptidylproline (omega=180) = [protein]-peptidylproline (omega=0)</text>
        <dbReference type="Rhea" id="RHEA:16237"/>
        <dbReference type="Rhea" id="RHEA-COMP:10747"/>
        <dbReference type="Rhea" id="RHEA-COMP:10748"/>
        <dbReference type="ChEBI" id="CHEBI:83833"/>
        <dbReference type="ChEBI" id="CHEBI:83834"/>
        <dbReference type="EC" id="5.2.1.8"/>
    </reaction>
</comment>
<dbReference type="GO" id="GO:0006457">
    <property type="term" value="P:protein folding"/>
    <property type="evidence" value="ECO:0007669"/>
    <property type="project" value="InterPro"/>
</dbReference>
<evidence type="ECO:0000256" key="4">
    <source>
        <dbReference type="ARBA" id="ARBA00004123"/>
    </source>
</evidence>
<dbReference type="InterPro" id="IPR020892">
    <property type="entry name" value="Cyclophilin-type_PPIase_CS"/>
</dbReference>
<evidence type="ECO:0000256" key="11">
    <source>
        <dbReference type="RuleBase" id="RU363019"/>
    </source>
</evidence>
<dbReference type="STRING" id="564608.C1MJN5"/>
<comment type="function">
    <text evidence="11">PPIases accelerate the folding of proteins. It catalyzes the cis-trans isomerization of proline imidic peptide bonds in oligopeptides.</text>
</comment>
<comment type="subcellular location">
    <subcellularLocation>
        <location evidence="4">Nucleus</location>
    </subcellularLocation>
</comment>
<dbReference type="Pfam" id="PF00160">
    <property type="entry name" value="Pro_isomerase"/>
    <property type="match status" value="1"/>
</dbReference>
<dbReference type="PRINTS" id="PR00153">
    <property type="entry name" value="CSAPPISMRASE"/>
</dbReference>
<evidence type="ECO:0000313" key="13">
    <source>
        <dbReference type="EMBL" id="EEH59227.1"/>
    </source>
</evidence>
<dbReference type="eggNOG" id="KOG0883">
    <property type="taxonomic scope" value="Eukaryota"/>
</dbReference>
<evidence type="ECO:0000256" key="2">
    <source>
        <dbReference type="ARBA" id="ARBA00000971"/>
    </source>
</evidence>
<dbReference type="GO" id="GO:0071013">
    <property type="term" value="C:catalytic step 2 spliceosome"/>
    <property type="evidence" value="ECO:0007669"/>
    <property type="project" value="TreeGrafter"/>
</dbReference>
<evidence type="ECO:0000256" key="9">
    <source>
        <dbReference type="ARBA" id="ARBA00023235"/>
    </source>
</evidence>
<dbReference type="EMBL" id="GG663736">
    <property type="protein sequence ID" value="EEH59227.1"/>
    <property type="molecule type" value="Genomic_DNA"/>
</dbReference>